<accession>A0A9R1KR39</accession>
<dbReference type="EMBL" id="CM022224">
    <property type="protein sequence ID" value="KAF7063294.1"/>
    <property type="molecule type" value="Genomic_DNA"/>
</dbReference>
<evidence type="ECO:0000256" key="1">
    <source>
        <dbReference type="SAM" id="MobiDB-lite"/>
    </source>
</evidence>
<proteinExistence type="predicted"/>
<feature type="compositionally biased region" description="Polar residues" evidence="1">
    <location>
        <begin position="1"/>
        <end position="12"/>
    </location>
</feature>
<reference evidence="2" key="1">
    <citation type="journal article" date="2017" name="Gigascience">
        <title>The first near-complete assembly of the hexaploid bread wheat genome, Triticum aestivum.</title>
        <authorList>
            <person name="Zimin A.V."/>
            <person name="Puiu D."/>
            <person name="Hall R."/>
            <person name="Kingan S."/>
            <person name="Clavijo B.J."/>
            <person name="Salzberg S.L."/>
        </authorList>
    </citation>
    <scope>NUCLEOTIDE SEQUENCE</scope>
    <source>
        <tissue evidence="2">Leaf</tissue>
    </source>
</reference>
<gene>
    <name evidence="2" type="ORF">CFC21_069821</name>
</gene>
<reference evidence="2" key="2">
    <citation type="submission" date="2020-03" db="EMBL/GenBank/DDBJ databases">
        <title>The second near-complete assembly of the hexaploid bread wheat (Triticum aestivum) genome.</title>
        <authorList>
            <person name="Zimin A.V."/>
            <person name="Puiu D."/>
            <person name="Shumante A."/>
            <person name="Alonge M."/>
            <person name="Salzberg S.L."/>
        </authorList>
    </citation>
    <scope>NUCLEOTIDE SEQUENCE</scope>
    <source>
        <tissue evidence="2">Leaf</tissue>
    </source>
</reference>
<feature type="non-terminal residue" evidence="2">
    <location>
        <position position="46"/>
    </location>
</feature>
<organism evidence="2">
    <name type="scientific">Triticum aestivum</name>
    <name type="common">Wheat</name>
    <dbReference type="NCBI Taxonomy" id="4565"/>
    <lineage>
        <taxon>Eukaryota</taxon>
        <taxon>Viridiplantae</taxon>
        <taxon>Streptophyta</taxon>
        <taxon>Embryophyta</taxon>
        <taxon>Tracheophyta</taxon>
        <taxon>Spermatophyta</taxon>
        <taxon>Magnoliopsida</taxon>
        <taxon>Liliopsida</taxon>
        <taxon>Poales</taxon>
        <taxon>Poaceae</taxon>
        <taxon>BOP clade</taxon>
        <taxon>Pooideae</taxon>
        <taxon>Triticodae</taxon>
        <taxon>Triticeae</taxon>
        <taxon>Triticinae</taxon>
        <taxon>Triticum</taxon>
    </lineage>
</organism>
<evidence type="ECO:0000313" key="2">
    <source>
        <dbReference type="EMBL" id="KAF7063294.1"/>
    </source>
</evidence>
<feature type="non-terminal residue" evidence="2">
    <location>
        <position position="1"/>
    </location>
</feature>
<name>A0A9R1KR39_WHEAT</name>
<protein>
    <submittedName>
        <fullName evidence="2">Uncharacterized protein</fullName>
    </submittedName>
</protein>
<dbReference type="Proteomes" id="UP000815260">
    <property type="component" value="Chromosome 5B"/>
</dbReference>
<dbReference type="AlphaFoldDB" id="A0A9R1KR39"/>
<feature type="region of interest" description="Disordered" evidence="1">
    <location>
        <begin position="1"/>
        <end position="29"/>
    </location>
</feature>
<sequence>DSSNDSSGSAELSSARAKEDTHRGHRRSVSVIADIGSSYMSFPNER</sequence>
<comment type="caution">
    <text evidence="2">The sequence shown here is derived from an EMBL/GenBank/DDBJ whole genome shotgun (WGS) entry which is preliminary data.</text>
</comment>